<dbReference type="KEGG" id="asx:CDL62_11545"/>
<dbReference type="Pfam" id="PF13237">
    <property type="entry name" value="Fer4_10"/>
    <property type="match status" value="1"/>
</dbReference>
<evidence type="ECO:0000256" key="3">
    <source>
        <dbReference type="ARBA" id="ARBA00023004"/>
    </source>
</evidence>
<dbReference type="InterPro" id="IPR009016">
    <property type="entry name" value="Fe_hydrogenase"/>
</dbReference>
<keyword evidence="8" id="KW-1185">Reference proteome</keyword>
<dbReference type="GO" id="GO:0046872">
    <property type="term" value="F:metal ion binding"/>
    <property type="evidence" value="ECO:0007669"/>
    <property type="project" value="UniProtKB-KW"/>
</dbReference>
<evidence type="ECO:0000313" key="7">
    <source>
        <dbReference type="EMBL" id="SKB44532.1"/>
    </source>
</evidence>
<protein>
    <submittedName>
        <fullName evidence="7">Iron only hydrogenase large subunit, C-terminal domain</fullName>
    </submittedName>
</protein>
<dbReference type="Gene3D" id="3.30.70.20">
    <property type="match status" value="1"/>
</dbReference>
<evidence type="ECO:0000259" key="5">
    <source>
        <dbReference type="PROSITE" id="PS51379"/>
    </source>
</evidence>
<dbReference type="InterPro" id="IPR017896">
    <property type="entry name" value="4Fe4S_Fe-S-bd"/>
</dbReference>
<sequence>MRQLVVVDPEKCNLSLACIRTCPTKAIKIEETHATIVPGRCIGCGHCVMVCSQNAISYRDEKQMVKDLLGSGSKVAIICDPSISGEFVDITDHRKFVAMIRGLGFDYVLEMAFGIDLLAFRYRDLLHNFHGKYYIHTVCPPVAAYVEKFEPELVENLARMVPPYVVMAKVVRKYYGEDLKLVYATACVAAKDDTRMHKDDGRIDGVLTFIEMRELFKEFKITENNVEYSEFDPPIGRKGGLYPIRRGMLQAVDINQELLSGDIISANGQFDFKESLSEFKSQTGLKQHLDLFYCEGCVMGPGMSPGGKKFMRRSEVIKYVNKRLKGLDLVNWHEQIEQFKDLDVSRTFKAQDRRLPMPPDSEIRRVLHEMGKSKAEDQLGCGACGYPSCREFAIAYCQGLTNYEMCYSYSINKLHTFISKVNATNEKLKKTKEALKDSEEKARAGEMAALEAAEVTTIMLDKINAGVVVVDENLKIMESNHVFVEMLGEDAQTINDTIPGLKGAELSALVPFHRLFASVLQSGQDMLNRDTPFGNSIFNVSVFTIKKHKAVGGIIRDLTSPNVRREEVINRARTVIRENLETVQQIAFLLGESASKTEKILSSIIDAQKLGSDNEGSEEKTDS</sequence>
<dbReference type="Gene3D" id="3.40.950.10">
    <property type="entry name" value="Fe-only Hydrogenase (Larger Subunit), Chain L, domain 3"/>
    <property type="match status" value="1"/>
</dbReference>
<dbReference type="RefSeq" id="WP_079556273.1">
    <property type="nucleotide sequence ID" value="NZ_CP021904.1"/>
</dbReference>
<evidence type="ECO:0000256" key="2">
    <source>
        <dbReference type="ARBA" id="ARBA00022723"/>
    </source>
</evidence>
<evidence type="ECO:0000313" key="8">
    <source>
        <dbReference type="Proteomes" id="UP000191055"/>
    </source>
</evidence>
<evidence type="ECO:0000256" key="4">
    <source>
        <dbReference type="ARBA" id="ARBA00023014"/>
    </source>
</evidence>
<keyword evidence="1" id="KW-0004">4Fe-4S</keyword>
<dbReference type="SUPFAM" id="SSF53920">
    <property type="entry name" value="Fe-only hydrogenase"/>
    <property type="match status" value="1"/>
</dbReference>
<dbReference type="Gene3D" id="3.40.50.1780">
    <property type="match status" value="1"/>
</dbReference>
<proteinExistence type="predicted"/>
<dbReference type="Gene3D" id="3.30.450.20">
    <property type="entry name" value="PAS domain"/>
    <property type="match status" value="1"/>
</dbReference>
<dbReference type="InterPro" id="IPR004108">
    <property type="entry name" value="Fe_hydrogenase_lsu_C"/>
</dbReference>
<name>A0A1T5BB97_9BACT</name>
<dbReference type="STRING" id="889453.SAMN03080601_00473"/>
<organism evidence="7 8">
    <name type="scientific">Alkalitalea saponilacus</name>
    <dbReference type="NCBI Taxonomy" id="889453"/>
    <lineage>
        <taxon>Bacteria</taxon>
        <taxon>Pseudomonadati</taxon>
        <taxon>Bacteroidota</taxon>
        <taxon>Bacteroidia</taxon>
        <taxon>Marinilabiliales</taxon>
        <taxon>Marinilabiliaceae</taxon>
        <taxon>Alkalitalea</taxon>
    </lineage>
</organism>
<gene>
    <name evidence="7" type="ORF">SAMN03080601_00473</name>
</gene>
<dbReference type="Pfam" id="PF02906">
    <property type="entry name" value="Fe_hyd_lg_C"/>
    <property type="match status" value="1"/>
</dbReference>
<dbReference type="GO" id="GO:0051539">
    <property type="term" value="F:4 iron, 4 sulfur cluster binding"/>
    <property type="evidence" value="ECO:0007669"/>
    <property type="project" value="UniProtKB-KW"/>
</dbReference>
<feature type="domain" description="4Fe-4S ferredoxin-type" evidence="5">
    <location>
        <begin position="3"/>
        <end position="31"/>
    </location>
</feature>
<keyword evidence="3" id="KW-0408">Iron</keyword>
<dbReference type="InterPro" id="IPR050340">
    <property type="entry name" value="Cytosolic_Fe-S_CAF"/>
</dbReference>
<dbReference type="OrthoDB" id="9813230at2"/>
<dbReference type="AlphaFoldDB" id="A0A1T5BB97"/>
<evidence type="ECO:0000259" key="6">
    <source>
        <dbReference type="PROSITE" id="PS51656"/>
    </source>
</evidence>
<dbReference type="Proteomes" id="UP000191055">
    <property type="component" value="Unassembled WGS sequence"/>
</dbReference>
<evidence type="ECO:0000256" key="1">
    <source>
        <dbReference type="ARBA" id="ARBA00022485"/>
    </source>
</evidence>
<dbReference type="EMBL" id="FUYV01000002">
    <property type="protein sequence ID" value="SKB44532.1"/>
    <property type="molecule type" value="Genomic_DNA"/>
</dbReference>
<accession>A0A1T5BB97</accession>
<dbReference type="InterPro" id="IPR007202">
    <property type="entry name" value="4Fe-4S_dom"/>
</dbReference>
<dbReference type="SUPFAM" id="SSF54862">
    <property type="entry name" value="4Fe-4S ferredoxins"/>
    <property type="match status" value="1"/>
</dbReference>
<dbReference type="PANTHER" id="PTHR11615">
    <property type="entry name" value="NITRATE, FORMATE, IRON DEHYDROGENASE"/>
    <property type="match status" value="1"/>
</dbReference>
<dbReference type="Gene3D" id="1.10.15.40">
    <property type="entry name" value="Electron transport complex subunit B, putative Fe-S cluster"/>
    <property type="match status" value="1"/>
</dbReference>
<dbReference type="PROSITE" id="PS51379">
    <property type="entry name" value="4FE4S_FER_2"/>
    <property type="match status" value="2"/>
</dbReference>
<feature type="domain" description="4Fe-4S ferredoxin-type" evidence="5">
    <location>
        <begin position="32"/>
        <end position="61"/>
    </location>
</feature>
<dbReference type="PROSITE" id="PS51656">
    <property type="entry name" value="4FE4S"/>
    <property type="match status" value="1"/>
</dbReference>
<feature type="domain" description="4Fe-4S" evidence="6">
    <location>
        <begin position="362"/>
        <end position="423"/>
    </location>
</feature>
<dbReference type="Pfam" id="PF04060">
    <property type="entry name" value="FeS"/>
    <property type="match status" value="1"/>
</dbReference>
<keyword evidence="4" id="KW-0411">Iron-sulfur</keyword>
<keyword evidence="2" id="KW-0479">Metal-binding</keyword>
<reference evidence="7 8" key="1">
    <citation type="submission" date="2017-02" db="EMBL/GenBank/DDBJ databases">
        <authorList>
            <person name="Peterson S.W."/>
        </authorList>
    </citation>
    <scope>NUCLEOTIDE SEQUENCE [LARGE SCALE GENOMIC DNA]</scope>
    <source>
        <strain evidence="7 8">DSM 24412</strain>
    </source>
</reference>